<feature type="region of interest" description="Disordered" evidence="1">
    <location>
        <begin position="104"/>
        <end position="203"/>
    </location>
</feature>
<name>A0AAD6XEE7_9AGAR</name>
<feature type="compositionally biased region" description="Acidic residues" evidence="1">
    <location>
        <begin position="483"/>
        <end position="495"/>
    </location>
</feature>
<keyword evidence="4" id="KW-1185">Reference proteome</keyword>
<feature type="region of interest" description="Disordered" evidence="1">
    <location>
        <begin position="421"/>
        <end position="465"/>
    </location>
</feature>
<dbReference type="AlphaFoldDB" id="A0AAD6XEE7"/>
<keyword evidence="2" id="KW-0472">Membrane</keyword>
<evidence type="ECO:0000313" key="3">
    <source>
        <dbReference type="EMBL" id="KAJ7046957.1"/>
    </source>
</evidence>
<accession>A0AAD6XEE7</accession>
<keyword evidence="2" id="KW-0812">Transmembrane</keyword>
<organism evidence="3 4">
    <name type="scientific">Mycena alexandri</name>
    <dbReference type="NCBI Taxonomy" id="1745969"/>
    <lineage>
        <taxon>Eukaryota</taxon>
        <taxon>Fungi</taxon>
        <taxon>Dikarya</taxon>
        <taxon>Basidiomycota</taxon>
        <taxon>Agaricomycotina</taxon>
        <taxon>Agaricomycetes</taxon>
        <taxon>Agaricomycetidae</taxon>
        <taxon>Agaricales</taxon>
        <taxon>Marasmiineae</taxon>
        <taxon>Mycenaceae</taxon>
        <taxon>Mycena</taxon>
    </lineage>
</organism>
<feature type="transmembrane region" description="Helical" evidence="2">
    <location>
        <begin position="578"/>
        <end position="596"/>
    </location>
</feature>
<feature type="transmembrane region" description="Helical" evidence="2">
    <location>
        <begin position="388"/>
        <end position="410"/>
    </location>
</feature>
<feature type="compositionally biased region" description="Pro residues" evidence="1">
    <location>
        <begin position="152"/>
        <end position="161"/>
    </location>
</feature>
<feature type="region of interest" description="Disordered" evidence="1">
    <location>
        <begin position="479"/>
        <end position="509"/>
    </location>
</feature>
<feature type="compositionally biased region" description="Low complexity" evidence="1">
    <location>
        <begin position="136"/>
        <end position="148"/>
    </location>
</feature>
<keyword evidence="2" id="KW-1133">Transmembrane helix</keyword>
<gene>
    <name evidence="3" type="ORF">C8F04DRAFT_987276</name>
</gene>
<sequence>MYSDPRLDTPPPQSQFRRPWSPEPFDPRPSTGNSRNPRQFQESHFVNNQYAAAEPDYQPDYGYNYPKYGSMPRRREASEVSVEALDLADYAMTLRAHQAAPYQGHYGQDMYPPSPPPHRPLAARPPSAVSRMDTLSSNTNYSSPSRSRNPPRRPFSLPPPSVHSHSSRHSHPTPPRSANSHNAPYQNTSPRQQPLRSEPDVDTAHFPAWSRNWYNNKTPTASPHADIYTALPPSSWNPKRSPFDPGNTFRTDTFPHESDGYDPYAHPSSSIGHDSTRDLLPWSSEPPEYGPGIDASLKEERMRMLEREFGPNAKGKGPVETNGEFVDENGKPLIGTVDAKGNLVTKGPRKRMALRVTQILLSLAAAIPAIYAALIIKPATAPPPSGTVAAYVLYVFSTLTALLLLYLFAIRPCCCAGKRRKPGPGGNPMSNGMMVLPVSGLPGGKKNKPNGGKKGKKGQPGMPGDVQVNLIVDPNAFGAGRQDDDDDDTDEDEDGSVPGSFDPAAARRKRKRAKRRSVFAGLAMEEDWKRARSWAKKITAVDVLGIILWGAVFIFIVIGKRCPSGAFDGWCNAYNVSSAAACLLCVSFGFGLFFDVQDLSGSKASPRTRT</sequence>
<feature type="compositionally biased region" description="Polar residues" evidence="1">
    <location>
        <begin position="30"/>
        <end position="50"/>
    </location>
</feature>
<comment type="caution">
    <text evidence="3">The sequence shown here is derived from an EMBL/GenBank/DDBJ whole genome shotgun (WGS) entry which is preliminary data.</text>
</comment>
<proteinExistence type="predicted"/>
<evidence type="ECO:0000313" key="4">
    <source>
        <dbReference type="Proteomes" id="UP001218188"/>
    </source>
</evidence>
<dbReference type="EMBL" id="JARJCM010000002">
    <property type="protein sequence ID" value="KAJ7046957.1"/>
    <property type="molecule type" value="Genomic_DNA"/>
</dbReference>
<evidence type="ECO:0000256" key="2">
    <source>
        <dbReference type="SAM" id="Phobius"/>
    </source>
</evidence>
<feature type="region of interest" description="Disordered" evidence="1">
    <location>
        <begin position="1"/>
        <end position="62"/>
    </location>
</feature>
<reference evidence="3" key="1">
    <citation type="submission" date="2023-03" db="EMBL/GenBank/DDBJ databases">
        <title>Massive genome expansion in bonnet fungi (Mycena s.s.) driven by repeated elements and novel gene families across ecological guilds.</title>
        <authorList>
            <consortium name="Lawrence Berkeley National Laboratory"/>
            <person name="Harder C.B."/>
            <person name="Miyauchi S."/>
            <person name="Viragh M."/>
            <person name="Kuo A."/>
            <person name="Thoen E."/>
            <person name="Andreopoulos B."/>
            <person name="Lu D."/>
            <person name="Skrede I."/>
            <person name="Drula E."/>
            <person name="Henrissat B."/>
            <person name="Morin E."/>
            <person name="Kohler A."/>
            <person name="Barry K."/>
            <person name="LaButti K."/>
            <person name="Morin E."/>
            <person name="Salamov A."/>
            <person name="Lipzen A."/>
            <person name="Mereny Z."/>
            <person name="Hegedus B."/>
            <person name="Baldrian P."/>
            <person name="Stursova M."/>
            <person name="Weitz H."/>
            <person name="Taylor A."/>
            <person name="Grigoriev I.V."/>
            <person name="Nagy L.G."/>
            <person name="Martin F."/>
            <person name="Kauserud H."/>
        </authorList>
    </citation>
    <scope>NUCLEOTIDE SEQUENCE</scope>
    <source>
        <strain evidence="3">CBHHK200</strain>
    </source>
</reference>
<evidence type="ECO:0000256" key="1">
    <source>
        <dbReference type="SAM" id="MobiDB-lite"/>
    </source>
</evidence>
<feature type="compositionally biased region" description="Basic residues" evidence="1">
    <location>
        <begin position="445"/>
        <end position="457"/>
    </location>
</feature>
<feature type="transmembrane region" description="Helical" evidence="2">
    <location>
        <begin position="356"/>
        <end position="376"/>
    </location>
</feature>
<dbReference type="Proteomes" id="UP001218188">
    <property type="component" value="Unassembled WGS sequence"/>
</dbReference>
<feature type="compositionally biased region" description="Polar residues" evidence="1">
    <location>
        <begin position="178"/>
        <end position="195"/>
    </location>
</feature>
<feature type="transmembrane region" description="Helical" evidence="2">
    <location>
        <begin position="538"/>
        <end position="558"/>
    </location>
</feature>
<protein>
    <submittedName>
        <fullName evidence="3">Uncharacterized protein</fullName>
    </submittedName>
</protein>